<dbReference type="AlphaFoldDB" id="A0A345VKJ9"/>
<name>A0A345VKJ9_9STRE</name>
<gene>
    <name evidence="1" type="ORF">Sp14A_13380</name>
</gene>
<evidence type="ECO:0000313" key="2">
    <source>
        <dbReference type="Proteomes" id="UP000255411"/>
    </source>
</evidence>
<reference evidence="1 2" key="1">
    <citation type="submission" date="2017-07" db="EMBL/GenBank/DDBJ databases">
        <title>Streptococcus pluranimalium as cause of bovine abortion.</title>
        <authorList>
            <person name="Rodriguez Campos S."/>
            <person name="Gobeli Brawand S."/>
            <person name="Brodard I."/>
            <person name="Rychener L."/>
            <person name="Perreten V."/>
        </authorList>
    </citation>
    <scope>NUCLEOTIDE SEQUENCE [LARGE SCALE GENOMIC DNA]</scope>
    <source>
        <strain evidence="1 2">14A0014</strain>
    </source>
</reference>
<protein>
    <submittedName>
        <fullName evidence="1">Uncharacterized protein</fullName>
    </submittedName>
</protein>
<dbReference type="RefSeq" id="WP_115130379.1">
    <property type="nucleotide sequence ID" value="NZ_CP022601.1"/>
</dbReference>
<sequence>MSENKLTILTENFEKGDSGEFVTGLTIMLDGPVKFAFDAVKEKYGYETDAEVLLDVIFTGLEKMVTGT</sequence>
<accession>A0A345VKJ9</accession>
<proteinExistence type="predicted"/>
<organism evidence="1 2">
    <name type="scientific">Streptococcus pluranimalium</name>
    <dbReference type="NCBI Taxonomy" id="82348"/>
    <lineage>
        <taxon>Bacteria</taxon>
        <taxon>Bacillati</taxon>
        <taxon>Bacillota</taxon>
        <taxon>Bacilli</taxon>
        <taxon>Lactobacillales</taxon>
        <taxon>Streptococcaceae</taxon>
        <taxon>Streptococcus</taxon>
    </lineage>
</organism>
<evidence type="ECO:0000313" key="1">
    <source>
        <dbReference type="EMBL" id="AXJ13251.1"/>
    </source>
</evidence>
<dbReference type="EMBL" id="CP022601">
    <property type="protein sequence ID" value="AXJ13251.1"/>
    <property type="molecule type" value="Genomic_DNA"/>
</dbReference>
<dbReference type="Proteomes" id="UP000255411">
    <property type="component" value="Chromosome"/>
</dbReference>